<protein>
    <submittedName>
        <fullName evidence="7">Amino acid adenylation domain-containing protein/non-ribosomal peptide synthase protein (TIGR01720 family)</fullName>
    </submittedName>
</protein>
<reference evidence="7 8" key="1">
    <citation type="submission" date="2020-08" db="EMBL/GenBank/DDBJ databases">
        <title>Sequencing the genomes of 1000 actinobacteria strains.</title>
        <authorList>
            <person name="Klenk H.-P."/>
        </authorList>
    </citation>
    <scope>NUCLEOTIDE SEQUENCE [LARGE SCALE GENOMIC DNA]</scope>
    <source>
        <strain evidence="7 8">DSM 43149</strain>
    </source>
</reference>
<dbReference type="Proteomes" id="UP000578112">
    <property type="component" value="Unassembled WGS sequence"/>
</dbReference>
<dbReference type="GO" id="GO:0008610">
    <property type="term" value="P:lipid biosynthetic process"/>
    <property type="evidence" value="ECO:0007669"/>
    <property type="project" value="UniProtKB-ARBA"/>
</dbReference>
<dbReference type="PROSITE" id="PS50075">
    <property type="entry name" value="CARRIER"/>
    <property type="match status" value="2"/>
</dbReference>
<dbReference type="PROSITE" id="PS00455">
    <property type="entry name" value="AMP_BINDING"/>
    <property type="match status" value="1"/>
</dbReference>
<evidence type="ECO:0000256" key="2">
    <source>
        <dbReference type="ARBA" id="ARBA00022450"/>
    </source>
</evidence>
<keyword evidence="5" id="KW-0045">Antibiotic biosynthesis</keyword>
<dbReference type="FunFam" id="2.30.38.10:FF:000001">
    <property type="entry name" value="Non-ribosomal peptide synthetase PvdI"/>
    <property type="match status" value="1"/>
</dbReference>
<dbReference type="FunFam" id="3.40.50.12780:FF:000012">
    <property type="entry name" value="Non-ribosomal peptide synthetase"/>
    <property type="match status" value="1"/>
</dbReference>
<evidence type="ECO:0000259" key="6">
    <source>
        <dbReference type="PROSITE" id="PS50075"/>
    </source>
</evidence>
<dbReference type="NCBIfam" id="TIGR01720">
    <property type="entry name" value="NRPS-para261"/>
    <property type="match status" value="1"/>
</dbReference>
<dbReference type="PANTHER" id="PTHR45527">
    <property type="entry name" value="NONRIBOSOMAL PEPTIDE SYNTHETASE"/>
    <property type="match status" value="1"/>
</dbReference>
<keyword evidence="8" id="KW-1185">Reference proteome</keyword>
<dbReference type="PANTHER" id="PTHR45527:SF1">
    <property type="entry name" value="FATTY ACID SYNTHASE"/>
    <property type="match status" value="1"/>
</dbReference>
<dbReference type="InterPro" id="IPR025110">
    <property type="entry name" value="AMP-bd_C"/>
</dbReference>
<dbReference type="CDD" id="cd19543">
    <property type="entry name" value="DCL_NRPS"/>
    <property type="match status" value="1"/>
</dbReference>
<evidence type="ECO:0000256" key="4">
    <source>
        <dbReference type="ARBA" id="ARBA00022737"/>
    </source>
</evidence>
<dbReference type="InterPro" id="IPR020806">
    <property type="entry name" value="PKS_PP-bd"/>
</dbReference>
<accession>A0A7W7HVZ8</accession>
<dbReference type="CDD" id="cd17646">
    <property type="entry name" value="A_NRPS_AB3403-like"/>
    <property type="match status" value="1"/>
</dbReference>
<comment type="cofactor">
    <cofactor evidence="1">
        <name>pantetheine 4'-phosphate</name>
        <dbReference type="ChEBI" id="CHEBI:47942"/>
    </cofactor>
</comment>
<dbReference type="FunFam" id="3.40.50.980:FF:000001">
    <property type="entry name" value="Non-ribosomal peptide synthetase"/>
    <property type="match status" value="1"/>
</dbReference>
<dbReference type="RefSeq" id="WP_203709057.1">
    <property type="nucleotide sequence ID" value="NZ_BOMK01000001.1"/>
</dbReference>
<dbReference type="Gene3D" id="2.30.38.10">
    <property type="entry name" value="Luciferase, Domain 3"/>
    <property type="match status" value="1"/>
</dbReference>
<dbReference type="EMBL" id="JACHNH010000001">
    <property type="protein sequence ID" value="MBB4761818.1"/>
    <property type="molecule type" value="Genomic_DNA"/>
</dbReference>
<dbReference type="SUPFAM" id="SSF47336">
    <property type="entry name" value="ACP-like"/>
    <property type="match status" value="2"/>
</dbReference>
<dbReference type="InterPro" id="IPR010060">
    <property type="entry name" value="NRPS_synth"/>
</dbReference>
<dbReference type="GO" id="GO:0005829">
    <property type="term" value="C:cytosol"/>
    <property type="evidence" value="ECO:0007669"/>
    <property type="project" value="TreeGrafter"/>
</dbReference>
<dbReference type="PROSITE" id="PS00012">
    <property type="entry name" value="PHOSPHOPANTETHEINE"/>
    <property type="match status" value="2"/>
</dbReference>
<dbReference type="Gene3D" id="3.30.559.10">
    <property type="entry name" value="Chloramphenicol acetyltransferase-like domain"/>
    <property type="match status" value="3"/>
</dbReference>
<evidence type="ECO:0000313" key="8">
    <source>
        <dbReference type="Proteomes" id="UP000578112"/>
    </source>
</evidence>
<gene>
    <name evidence="7" type="ORF">BJ971_002374</name>
</gene>
<dbReference type="InterPro" id="IPR045851">
    <property type="entry name" value="AMP-bd_C_sf"/>
</dbReference>
<dbReference type="Gene3D" id="1.10.1200.10">
    <property type="entry name" value="ACP-like"/>
    <property type="match status" value="2"/>
</dbReference>
<evidence type="ECO:0000313" key="7">
    <source>
        <dbReference type="EMBL" id="MBB4761818.1"/>
    </source>
</evidence>
<dbReference type="NCBIfam" id="TIGR01733">
    <property type="entry name" value="AA-adenyl-dom"/>
    <property type="match status" value="1"/>
</dbReference>
<dbReference type="InterPro" id="IPR036736">
    <property type="entry name" value="ACP-like_sf"/>
</dbReference>
<dbReference type="SMART" id="SM00823">
    <property type="entry name" value="PKS_PP"/>
    <property type="match status" value="2"/>
</dbReference>
<name>A0A7W7HVZ8_9ACTN</name>
<dbReference type="InterPro" id="IPR001242">
    <property type="entry name" value="Condensation_dom"/>
</dbReference>
<sequence>MKVSSLEAALPLTPLQEGMLFHALYDDEGVDVYVVQVSLRLDGALSPDRLRSAAEELLRRHCALRAGFHTRESGEPVQLIRRDVALPWAELDLRDVAPAEQERLLGRRQTADRAEPFDMARPPLLRLTLARLADDRHILVLTWHHILLDAWSLQLVLRDLVALYEGEELPPAVPFSRYLAWLAGQDREKAGLAWAEALRGVAEPTLVAPVKPATGPATMAGLVAAELSREATAALTGSARSTGLTVNTIVQVAWALLLCGVTGRDDVMFGQAVSGRPADLDGVADIVGLLINTVPVRVRLDPAETLAGLLERVQREQAELITHHHLGLAAVQRLAGLSELYDTAVMFANAPADSSGGAAHRLRISAETESEAERTGATHYPLSLTAVPGPRLHLALSYRAEFFDRDTVERFARRLVMLLETCAADPATPVGRVGLLPEAELAQVVREWNDTGVPLPESTLPELFEAQAARTPEATAVVFEGERLTYAELAGRVDRLARVLRARGVRPGDAIAVAVPRSIELIVAVHAVVAAGAAYVPLDPEYPAGRTAGILADADPALLITTGTVAAGLPRSPVPRLLLDAPLPDAPDRAAAARWPAGPAYIMFTSGSTGRPKGVVVSHAAIVNALRWMQGRFPLGPGDRMLQKTPSGFDVSVPELFWPLQTGATLVVAAPGGHQDPAYLAGLIQRESVDTVQFVPSLLGVFLQEPAAAACDSLRRVFCIGEPLPPETVNLFHELLPAGLHNLYGPTEAAVQVTHWPCRPVPAGAGVPIGRPVWNTRVFVLDAALRPVAPGVAGELYLAGRQLASGYAHRPALTAERFVASPFGAAGERMYRTGDIVRWSPGGDLEYLGRADHQVKIRGMRVELGEIEAVLARHPGVAHVAVVMREDRPGAKRLVAYVVPAGPPAEPGELTAHAAATLPGYMVPADIVELAELPLTANGKLDRAALPAPAVARPGGRPPHGPVEELLAGLFAEVLGQAGAGAEDSFFDLGGDSIMSIQLVARARRAGWALTPRDVFTHRTVAALARVARPAAAAAAEHRDAGIGDLPALPVLHWLSGLAGPVDDLHQSAVLRVPAGMDLGGLTAAVQAVLDRHDALRMRWTAAPGPRWALDIGPRGSVRAAECVRRVDAAGLAGPALRTAVAAEATRARAELSPGERRMLRCVWLDRGPRSGGRLLILAHHGVVDEVSWRILVPDLRAAFQDEPRLLPVPFSLRTWSHRMAAAATEPDRVAEAALWTEVLRGGPGDALPAAGPQDVFGAARSLSVRLGPADTAALLTAVPAAFRADAEDAMLTALAMAVTSWRPGPAGGVLVDVEGHGRQDLPGGADLSRTVGWFTTLHPERLDPKLPGWERAGPSDPRLGAALKRVKEQRRRLPDRGLGYGLLRYLNPRTAAVLAAHPAPRIGFNYLGRVAGDDGADWSPAPESDAAGPGAGPRLAMPHTLGVTAAIEDGPDGPILTAAFAWPDRLLTVHDVRALGEAWLSALRLLGAHAARPGAGGLTPSDVRPAEVGQEELSRWEASLGGRGLADVLPLTPLQEGLLFHARYDRAVPDVYHLQLVLELDRAPRVPALRAACQALVDRHAALRAAFPVRAVGAPVQLIPATVTAPFQEHDLPGPDGLTGFLDADLLRRFDPARPPLLRFALLRLGGDRHALVLTLHHLLADGWSLPLLLRELGEHYAGDATRPAPPPVRLFHEWLAGQDTAAAEAAWRAALAGLEAPTLIAPGGDAAGLPTLPRRRTADLPAELTGRIAARARACGLTVNTVLQGAWAVVLGALTGRRDVVFGATVSVRPPELPGAEEMVGLLISTVPVRVRLTPGAGLAGLLAEVQAEQAALNRYAYLGPGAVQRLAGLGPLYDTSMVFENFPDAAADPAPGDERLPVAQFSGRDAYHYPLKLLAAPGERLRLEISHRPELVPDPLAAEAMDRLTAVLEGFAADPHRQPDPGPAVVDRVGELAGEVLGAGRLGAGADFFAAGGDSLLALRLAGRIREVLGADVDPALIFRRRTPAGIAAGLAAPPVPR</sequence>
<feature type="domain" description="Carrier" evidence="6">
    <location>
        <begin position="958"/>
        <end position="1032"/>
    </location>
</feature>
<feature type="domain" description="Carrier" evidence="6">
    <location>
        <begin position="1943"/>
        <end position="2018"/>
    </location>
</feature>
<keyword evidence="2" id="KW-0596">Phosphopantetheine</keyword>
<dbReference type="Pfam" id="PF00550">
    <property type="entry name" value="PP-binding"/>
    <property type="match status" value="2"/>
</dbReference>
<organism evidence="7 8">
    <name type="scientific">Actinoplanes digitatis</name>
    <dbReference type="NCBI Taxonomy" id="1868"/>
    <lineage>
        <taxon>Bacteria</taxon>
        <taxon>Bacillati</taxon>
        <taxon>Actinomycetota</taxon>
        <taxon>Actinomycetes</taxon>
        <taxon>Micromonosporales</taxon>
        <taxon>Micromonosporaceae</taxon>
        <taxon>Actinoplanes</taxon>
    </lineage>
</organism>
<dbReference type="SUPFAM" id="SSF56801">
    <property type="entry name" value="Acetyl-CoA synthetase-like"/>
    <property type="match status" value="1"/>
</dbReference>
<dbReference type="InterPro" id="IPR020845">
    <property type="entry name" value="AMP-binding_CS"/>
</dbReference>
<evidence type="ECO:0000256" key="3">
    <source>
        <dbReference type="ARBA" id="ARBA00022553"/>
    </source>
</evidence>
<evidence type="ECO:0000256" key="1">
    <source>
        <dbReference type="ARBA" id="ARBA00001957"/>
    </source>
</evidence>
<dbReference type="InterPro" id="IPR006162">
    <property type="entry name" value="Ppantetheine_attach_site"/>
</dbReference>
<dbReference type="InterPro" id="IPR009081">
    <property type="entry name" value="PP-bd_ACP"/>
</dbReference>
<dbReference type="Pfam" id="PF00668">
    <property type="entry name" value="Condensation"/>
    <property type="match status" value="3"/>
</dbReference>
<dbReference type="Gene3D" id="3.30.300.30">
    <property type="match status" value="1"/>
</dbReference>
<dbReference type="Gene3D" id="3.30.559.30">
    <property type="entry name" value="Nonribosomal peptide synthetase, condensation domain"/>
    <property type="match status" value="3"/>
</dbReference>
<dbReference type="GO" id="GO:0031177">
    <property type="term" value="F:phosphopantetheine binding"/>
    <property type="evidence" value="ECO:0007669"/>
    <property type="project" value="InterPro"/>
</dbReference>
<dbReference type="InterPro" id="IPR023213">
    <property type="entry name" value="CAT-like_dom_sf"/>
</dbReference>
<dbReference type="Pfam" id="PF00501">
    <property type="entry name" value="AMP-binding"/>
    <property type="match status" value="1"/>
</dbReference>
<dbReference type="Pfam" id="PF13193">
    <property type="entry name" value="AMP-binding_C"/>
    <property type="match status" value="1"/>
</dbReference>
<dbReference type="FunFam" id="3.30.300.30:FF:000010">
    <property type="entry name" value="Enterobactin synthetase component F"/>
    <property type="match status" value="1"/>
</dbReference>
<comment type="caution">
    <text evidence="7">The sequence shown here is derived from an EMBL/GenBank/DDBJ whole genome shotgun (WGS) entry which is preliminary data.</text>
</comment>
<dbReference type="GO" id="GO:0009366">
    <property type="term" value="C:enterobactin synthetase complex"/>
    <property type="evidence" value="ECO:0007669"/>
    <property type="project" value="TreeGrafter"/>
</dbReference>
<dbReference type="InterPro" id="IPR000873">
    <property type="entry name" value="AMP-dep_synth/lig_dom"/>
</dbReference>
<dbReference type="GO" id="GO:0043041">
    <property type="term" value="P:amino acid activation for nonribosomal peptide biosynthetic process"/>
    <property type="evidence" value="ECO:0007669"/>
    <property type="project" value="TreeGrafter"/>
</dbReference>
<keyword evidence="4" id="KW-0677">Repeat</keyword>
<dbReference type="InterPro" id="IPR010071">
    <property type="entry name" value="AA_adenyl_dom"/>
</dbReference>
<evidence type="ECO:0000256" key="5">
    <source>
        <dbReference type="ARBA" id="ARBA00023194"/>
    </source>
</evidence>
<keyword evidence="3" id="KW-0597">Phosphoprotein</keyword>
<dbReference type="SUPFAM" id="SSF52777">
    <property type="entry name" value="CoA-dependent acyltransferases"/>
    <property type="match status" value="6"/>
</dbReference>
<dbReference type="Gene3D" id="3.40.50.980">
    <property type="match status" value="2"/>
</dbReference>
<dbReference type="GO" id="GO:0009239">
    <property type="term" value="P:enterobactin biosynthetic process"/>
    <property type="evidence" value="ECO:0007669"/>
    <property type="project" value="TreeGrafter"/>
</dbReference>
<proteinExistence type="predicted"/>
<dbReference type="GO" id="GO:0047527">
    <property type="term" value="F:2,3-dihydroxybenzoate-serine ligase activity"/>
    <property type="evidence" value="ECO:0007669"/>
    <property type="project" value="TreeGrafter"/>
</dbReference>